<evidence type="ECO:0000313" key="4">
    <source>
        <dbReference type="Proteomes" id="UP000261284"/>
    </source>
</evidence>
<accession>A0A3E1NGE5</accession>
<dbReference type="SUPFAM" id="SSF54106">
    <property type="entry name" value="LysM domain"/>
    <property type="match status" value="1"/>
</dbReference>
<dbReference type="InterPro" id="IPR018392">
    <property type="entry name" value="LysM"/>
</dbReference>
<organism evidence="3 4">
    <name type="scientific">Deminuibacter soli</name>
    <dbReference type="NCBI Taxonomy" id="2291815"/>
    <lineage>
        <taxon>Bacteria</taxon>
        <taxon>Pseudomonadati</taxon>
        <taxon>Bacteroidota</taxon>
        <taxon>Chitinophagia</taxon>
        <taxon>Chitinophagales</taxon>
        <taxon>Chitinophagaceae</taxon>
        <taxon>Deminuibacter</taxon>
    </lineage>
</organism>
<dbReference type="InterPro" id="IPR025295">
    <property type="entry name" value="eCIS_core_dom"/>
</dbReference>
<proteinExistence type="predicted"/>
<dbReference type="CDD" id="cd00118">
    <property type="entry name" value="LysM"/>
    <property type="match status" value="1"/>
</dbReference>
<dbReference type="SMART" id="SM00257">
    <property type="entry name" value="LysM"/>
    <property type="match status" value="1"/>
</dbReference>
<feature type="domain" description="LysM" evidence="2">
    <location>
        <begin position="228"/>
        <end position="278"/>
    </location>
</feature>
<feature type="compositionally biased region" description="Polar residues" evidence="1">
    <location>
        <begin position="17"/>
        <end position="30"/>
    </location>
</feature>
<dbReference type="Pfam" id="PF01476">
    <property type="entry name" value="LysM"/>
    <property type="match status" value="1"/>
</dbReference>
<name>A0A3E1NGE5_9BACT</name>
<dbReference type="AlphaFoldDB" id="A0A3E1NGE5"/>
<feature type="region of interest" description="Disordered" evidence="1">
    <location>
        <begin position="1"/>
        <end position="35"/>
    </location>
</feature>
<evidence type="ECO:0000313" key="3">
    <source>
        <dbReference type="EMBL" id="RFM26952.1"/>
    </source>
</evidence>
<dbReference type="Proteomes" id="UP000261284">
    <property type="component" value="Unassembled WGS sequence"/>
</dbReference>
<dbReference type="InterPro" id="IPR036779">
    <property type="entry name" value="LysM_dom_sf"/>
</dbReference>
<dbReference type="PROSITE" id="PS51782">
    <property type="entry name" value="LYSM"/>
    <property type="match status" value="1"/>
</dbReference>
<dbReference type="Gene3D" id="3.10.350.10">
    <property type="entry name" value="LysM domain"/>
    <property type="match status" value="1"/>
</dbReference>
<gene>
    <name evidence="3" type="ORF">DXN05_18380</name>
</gene>
<sequence>MSNSVTKTQPGKPVASTPRNTADQAKQQTVPAHAGAQPAYQYSFSRMPLAGEGPGIVQARLSVQTSGDHLEKEADHAATQAMQPQVAQPAKLQAGSAARATAAVTAPPIVQNALQTQGEPLDAATRNKMEAKLGHDFSKVRVHADAQAAAAASSINAEAYTAGNHVVFGQGRYAPASGNGGRLLAHELAHVVQQGGGGGQVQRYEAGEHSQLGDAGDEFKKMATPAVITYIVKKGEVPEQIAKKFGVTVAELKEANKDKWHIWNKNSEGFKQGDQLVIPTKIAPAIKDALNDGGKFKVNVNGVDVDYGDIIAMSGDMFESPDDLLKMSKAEIEEIVKLIKEEKTTGKAVSSERWDKATKGKFTELAQKNEKHFAPSNAAFVPVSSAAHGGDHKTEWEKFHAKALGLAKDGKKNEALLQNAFGDHYLTDAFAAGHLFNKRDLMEHFNSQLPTSGTGDKRDFTAASKTFFDDVAHKAWGGDLAKAFSELETTDFKGVIFRPNIDSESRFSSLLQGIHLKEPDVLESAVVKTLHDDLNTMPGGLDVENNMGDAWPLSGDNTLNAKTTAIAHKAVAQSQLNIISTLNAATAPDIPAMQKKVWDYTPHPTTASTATIKSKVAKDADPKSASLTDSLAALLVREHKLIIKKLIERGILKKA</sequence>
<dbReference type="RefSeq" id="WP_116848736.1">
    <property type="nucleotide sequence ID" value="NZ_QTJU01000007.1"/>
</dbReference>
<dbReference type="CDD" id="cd22893">
    <property type="entry name" value="PlcA-like"/>
    <property type="match status" value="1"/>
</dbReference>
<evidence type="ECO:0000256" key="1">
    <source>
        <dbReference type="SAM" id="MobiDB-lite"/>
    </source>
</evidence>
<comment type="caution">
    <text evidence="3">The sequence shown here is derived from an EMBL/GenBank/DDBJ whole genome shotgun (WGS) entry which is preliminary data.</text>
</comment>
<reference evidence="3 4" key="1">
    <citation type="submission" date="2018-08" db="EMBL/GenBank/DDBJ databases">
        <title>Chitinophagaceae sp. K23C18032701, a novel bacterium isolated from forest soil.</title>
        <authorList>
            <person name="Wang C."/>
        </authorList>
    </citation>
    <scope>NUCLEOTIDE SEQUENCE [LARGE SCALE GENOMIC DNA]</scope>
    <source>
        <strain evidence="3 4">K23C18032701</strain>
    </source>
</reference>
<dbReference type="Pfam" id="PF13699">
    <property type="entry name" value="eCIS_core"/>
    <property type="match status" value="1"/>
</dbReference>
<dbReference type="OrthoDB" id="292792at2"/>
<evidence type="ECO:0000259" key="2">
    <source>
        <dbReference type="PROSITE" id="PS51782"/>
    </source>
</evidence>
<dbReference type="InterPro" id="IPR049756">
    <property type="entry name" value="PlcA-like_dom"/>
</dbReference>
<dbReference type="EMBL" id="QTJU01000007">
    <property type="protein sequence ID" value="RFM26952.1"/>
    <property type="molecule type" value="Genomic_DNA"/>
</dbReference>
<protein>
    <submittedName>
        <fullName evidence="3">DUF4157 domain-containing protein</fullName>
    </submittedName>
</protein>
<keyword evidence="4" id="KW-1185">Reference proteome</keyword>